<dbReference type="Gene3D" id="3.20.80.10">
    <property type="entry name" value="Regulatory factor, effector binding domain"/>
    <property type="match status" value="1"/>
</dbReference>
<dbReference type="FunFam" id="3.20.80.10:FF:000002">
    <property type="entry name" value="Heme-binding protein 2"/>
    <property type="match status" value="1"/>
</dbReference>
<sequence>MASSPTLGLHWSLCPLAGKGPAFHSPPSGASQSPEAGREWVGGMEQEVWEGIAPPPCSCRPLPPPPQARLYPRSAWVSTRVNNTYTAAKTTGFWRLFRYIQGRNQLGVKIPMTTPVLTQVDQAAGETQEYTISFLLPAAGQGDPPQPTEPAVFIERFPALPTYVRSFGGWLTDANQGTHIRALDASLGRDARHFDRSWHYSAGYNSPMKLFNRHNEVWRLAWGGLGCAPE</sequence>
<proteinExistence type="inferred from homology"/>
<dbReference type="Proteomes" id="UP000297703">
    <property type="component" value="Unassembled WGS sequence"/>
</dbReference>
<name>A0A4D9DKY1_9SAUR</name>
<dbReference type="InterPro" id="IPR006917">
    <property type="entry name" value="SOUL_heme-bd"/>
</dbReference>
<dbReference type="PANTHER" id="PTHR11220:SF1">
    <property type="entry name" value="HEME-BINDING PROTEIN 2"/>
    <property type="match status" value="1"/>
</dbReference>
<comment type="caution">
    <text evidence="2">The sequence shown here is derived from an EMBL/GenBank/DDBJ whole genome shotgun (WGS) entry which is preliminary data.</text>
</comment>
<gene>
    <name evidence="2" type="ORF">DR999_PMT21113</name>
</gene>
<keyword evidence="3" id="KW-1185">Reference proteome</keyword>
<dbReference type="Pfam" id="PF04832">
    <property type="entry name" value="SOUL"/>
    <property type="match status" value="1"/>
</dbReference>
<comment type="similarity">
    <text evidence="1">Belongs to the HEBP family.</text>
</comment>
<reference evidence="2 3" key="2">
    <citation type="submission" date="2019-04" db="EMBL/GenBank/DDBJ databases">
        <title>The genome sequence of big-headed turtle.</title>
        <authorList>
            <person name="Gong S."/>
        </authorList>
    </citation>
    <scope>NUCLEOTIDE SEQUENCE [LARGE SCALE GENOMIC DNA]</scope>
    <source>
        <strain evidence="2">DO16091913</strain>
        <tissue evidence="2">Muscle</tissue>
    </source>
</reference>
<evidence type="ECO:0000256" key="1">
    <source>
        <dbReference type="ARBA" id="ARBA00009817"/>
    </source>
</evidence>
<dbReference type="SUPFAM" id="SSF55136">
    <property type="entry name" value="Probable bacterial effector-binding domain"/>
    <property type="match status" value="1"/>
</dbReference>
<dbReference type="InterPro" id="IPR011256">
    <property type="entry name" value="Reg_factor_effector_dom_sf"/>
</dbReference>
<protein>
    <submittedName>
        <fullName evidence="2">Tumor necrosis factor receptor superfamily member 10B-like</fullName>
    </submittedName>
</protein>
<dbReference type="EMBL" id="QXTE01000538">
    <property type="protein sequence ID" value="TFJ97071.1"/>
    <property type="molecule type" value="Genomic_DNA"/>
</dbReference>
<reference evidence="2 3" key="1">
    <citation type="submission" date="2019-04" db="EMBL/GenBank/DDBJ databases">
        <title>Draft genome of the big-headed turtle Platysternon megacephalum.</title>
        <authorList>
            <person name="Gong S."/>
        </authorList>
    </citation>
    <scope>NUCLEOTIDE SEQUENCE [LARGE SCALE GENOMIC DNA]</scope>
    <source>
        <strain evidence="2">DO16091913</strain>
        <tissue evidence="2">Muscle</tissue>
    </source>
</reference>
<organism evidence="2 3">
    <name type="scientific">Platysternon megacephalum</name>
    <name type="common">big-headed turtle</name>
    <dbReference type="NCBI Taxonomy" id="55544"/>
    <lineage>
        <taxon>Eukaryota</taxon>
        <taxon>Metazoa</taxon>
        <taxon>Chordata</taxon>
        <taxon>Craniata</taxon>
        <taxon>Vertebrata</taxon>
        <taxon>Euteleostomi</taxon>
        <taxon>Archelosauria</taxon>
        <taxon>Testudinata</taxon>
        <taxon>Testudines</taxon>
        <taxon>Cryptodira</taxon>
        <taxon>Durocryptodira</taxon>
        <taxon>Testudinoidea</taxon>
        <taxon>Platysternidae</taxon>
        <taxon>Platysternon</taxon>
    </lineage>
</organism>
<keyword evidence="2" id="KW-0675">Receptor</keyword>
<evidence type="ECO:0000313" key="2">
    <source>
        <dbReference type="EMBL" id="TFJ97071.1"/>
    </source>
</evidence>
<dbReference type="OrthoDB" id="6424451at2759"/>
<dbReference type="AlphaFoldDB" id="A0A4D9DKY1"/>
<dbReference type="PANTHER" id="PTHR11220">
    <property type="entry name" value="HEME-BINDING PROTEIN-RELATED"/>
    <property type="match status" value="1"/>
</dbReference>
<evidence type="ECO:0000313" key="3">
    <source>
        <dbReference type="Proteomes" id="UP000297703"/>
    </source>
</evidence>
<dbReference type="STRING" id="55544.A0A4D9DKY1"/>
<accession>A0A4D9DKY1</accession>